<reference evidence="2 3" key="1">
    <citation type="submission" date="2016-10" db="EMBL/GenBank/DDBJ databases">
        <authorList>
            <person name="Cai Z."/>
        </authorList>
    </citation>
    <scope>NUCLEOTIDE SEQUENCE [LARGE SCALE GENOMIC DNA]</scope>
    <source>
        <strain evidence="2 3">CGMCC 1.10826</strain>
    </source>
</reference>
<gene>
    <name evidence="2" type="ORF">SAMN05216184_104120</name>
</gene>
<proteinExistence type="predicted"/>
<name>A0A2Y9A7I5_9MICO</name>
<evidence type="ECO:0000313" key="3">
    <source>
        <dbReference type="Proteomes" id="UP000250222"/>
    </source>
</evidence>
<dbReference type="RefSeq" id="WP_110852046.1">
    <property type="nucleotide sequence ID" value="NZ_QKLZ01000004.1"/>
</dbReference>
<organism evidence="2 3">
    <name type="scientific">Georgenia satyanarayanai</name>
    <dbReference type="NCBI Taxonomy" id="860221"/>
    <lineage>
        <taxon>Bacteria</taxon>
        <taxon>Bacillati</taxon>
        <taxon>Actinomycetota</taxon>
        <taxon>Actinomycetes</taxon>
        <taxon>Micrococcales</taxon>
        <taxon>Bogoriellaceae</taxon>
        <taxon>Georgenia</taxon>
    </lineage>
</organism>
<sequence length="141" mass="15121">MSRLPTYVQTAIETRLGLPLGLAAGYAKPGWCPRCGRAVIAGYDAPAIATLAIVDPHPATPLEEAAAIILGLPTWQLHGTPGRHQLSGRTWPGIRPITRHRPATECVVVIKHRCGFRPLATGPPIPTTNTTNHGFPENPPY</sequence>
<keyword evidence="3" id="KW-1185">Reference proteome</keyword>
<dbReference type="Proteomes" id="UP000250222">
    <property type="component" value="Unassembled WGS sequence"/>
</dbReference>
<evidence type="ECO:0000313" key="2">
    <source>
        <dbReference type="EMBL" id="SSA40414.1"/>
    </source>
</evidence>
<protein>
    <submittedName>
        <fullName evidence="2">Uncharacterized protein</fullName>
    </submittedName>
</protein>
<feature type="region of interest" description="Disordered" evidence="1">
    <location>
        <begin position="121"/>
        <end position="141"/>
    </location>
</feature>
<accession>A0A2Y9A7I5</accession>
<dbReference type="EMBL" id="UETB01000004">
    <property type="protein sequence ID" value="SSA40414.1"/>
    <property type="molecule type" value="Genomic_DNA"/>
</dbReference>
<dbReference type="AlphaFoldDB" id="A0A2Y9A7I5"/>
<evidence type="ECO:0000256" key="1">
    <source>
        <dbReference type="SAM" id="MobiDB-lite"/>
    </source>
</evidence>